<feature type="region of interest" description="Disordered" evidence="1">
    <location>
        <begin position="43"/>
        <end position="80"/>
    </location>
</feature>
<evidence type="ECO:0000313" key="3">
    <source>
        <dbReference type="Proteomes" id="UP000001492"/>
    </source>
</evidence>
<dbReference type="AlphaFoldDB" id="E8RNP6"/>
<protein>
    <submittedName>
        <fullName evidence="2">Aconitate hydratase 1</fullName>
    </submittedName>
</protein>
<dbReference type="Proteomes" id="UP000001492">
    <property type="component" value="Chromosome 1"/>
</dbReference>
<dbReference type="KEGG" id="aex:Astex_1267"/>
<reference evidence="3" key="1">
    <citation type="submission" date="2010-12" db="EMBL/GenBank/DDBJ databases">
        <title>Complete sequence of chromosome 1 of Asticcacaulis excentricus CB 48.</title>
        <authorList>
            <consortium name="US DOE Joint Genome Institute"/>
            <person name="Lucas S."/>
            <person name="Copeland A."/>
            <person name="Lapidus A."/>
            <person name="Cheng J.-F."/>
            <person name="Bruce D."/>
            <person name="Goodwin L."/>
            <person name="Pitluck S."/>
            <person name="Teshima H."/>
            <person name="Davenport K."/>
            <person name="Detter J.C."/>
            <person name="Han C."/>
            <person name="Tapia R."/>
            <person name="Land M."/>
            <person name="Hauser L."/>
            <person name="Jeffries C."/>
            <person name="Kyrpides N."/>
            <person name="Ivanova N."/>
            <person name="Ovchinnikova G."/>
            <person name="Brun Y.V."/>
            <person name="Woyke T."/>
        </authorList>
    </citation>
    <scope>NUCLEOTIDE SEQUENCE [LARGE SCALE GENOMIC DNA]</scope>
    <source>
        <strain evidence="3">ATCC 15261 / DSM 4724 / KCTC 12464 / NCIMB 9791 / VKM B-1370 / CB 48</strain>
    </source>
</reference>
<keyword evidence="3" id="KW-1185">Reference proteome</keyword>
<dbReference type="HOGENOM" id="CLU_2582108_0_0_5"/>
<name>E8RNP6_ASTEC</name>
<proteinExistence type="predicted"/>
<evidence type="ECO:0000313" key="2">
    <source>
        <dbReference type="EMBL" id="ADU12942.1"/>
    </source>
</evidence>
<gene>
    <name evidence="2" type="ordered locus">Astex_1267</name>
</gene>
<organism evidence="2 3">
    <name type="scientific">Asticcacaulis excentricus (strain ATCC 15261 / DSM 4724 / KCTC 12464 / NCIMB 9791 / VKM B-1370 / CB 48)</name>
    <dbReference type="NCBI Taxonomy" id="573065"/>
    <lineage>
        <taxon>Bacteria</taxon>
        <taxon>Pseudomonadati</taxon>
        <taxon>Pseudomonadota</taxon>
        <taxon>Alphaproteobacteria</taxon>
        <taxon>Caulobacterales</taxon>
        <taxon>Caulobacteraceae</taxon>
        <taxon>Asticcacaulis</taxon>
    </lineage>
</organism>
<dbReference type="EMBL" id="CP002395">
    <property type="protein sequence ID" value="ADU12942.1"/>
    <property type="molecule type" value="Genomic_DNA"/>
</dbReference>
<sequence>MQKPAEAGHAGIVELGLKHLRGILCDPYGSDLVDFENAPFEAGAALAEQHPSSGVEPDQEVEDRQGGQKNEGEERKSPYP</sequence>
<evidence type="ECO:0000256" key="1">
    <source>
        <dbReference type="SAM" id="MobiDB-lite"/>
    </source>
</evidence>
<accession>E8RNP6</accession>
<feature type="compositionally biased region" description="Basic and acidic residues" evidence="1">
    <location>
        <begin position="62"/>
        <end position="80"/>
    </location>
</feature>